<dbReference type="EMBL" id="AP020487">
    <property type="protein sequence ID" value="BBN67675.1"/>
    <property type="molecule type" value="Genomic_DNA"/>
</dbReference>
<evidence type="ECO:0000259" key="2">
    <source>
        <dbReference type="Pfam" id="PF03732"/>
    </source>
</evidence>
<reference evidence="3" key="1">
    <citation type="journal article" date="2019" name="Science">
        <title>Mutation of a bHLH transcription factor allowed almond domestication.</title>
        <authorList>
            <person name="Sanchez-Perez R."/>
            <person name="Pavan S."/>
            <person name="Mazzeo R."/>
            <person name="Moldovan C."/>
            <person name="Aiese Cigliano R."/>
            <person name="Del Cueto J."/>
            <person name="Ricciardi F."/>
            <person name="Lotti C."/>
            <person name="Ricciardi L."/>
            <person name="Dicenta F."/>
            <person name="Lopez-Marques R.L."/>
            <person name="Lindberg Moller B."/>
        </authorList>
    </citation>
    <scope>NUCLEOTIDE SEQUENCE</scope>
</reference>
<accession>A0A5H2XMN5</accession>
<feature type="compositionally biased region" description="Pro residues" evidence="1">
    <location>
        <begin position="277"/>
        <end position="291"/>
    </location>
</feature>
<dbReference type="InterPro" id="IPR005162">
    <property type="entry name" value="Retrotrans_gag_dom"/>
</dbReference>
<evidence type="ECO:0000313" key="3">
    <source>
        <dbReference type="EMBL" id="BBN67675.1"/>
    </source>
</evidence>
<feature type="region of interest" description="Disordered" evidence="1">
    <location>
        <begin position="261"/>
        <end position="305"/>
    </location>
</feature>
<organism evidence="3">
    <name type="scientific">Prunus dulcis</name>
    <name type="common">Almond</name>
    <name type="synonym">Amygdalus dulcis</name>
    <dbReference type="NCBI Taxonomy" id="3755"/>
    <lineage>
        <taxon>Eukaryota</taxon>
        <taxon>Viridiplantae</taxon>
        <taxon>Streptophyta</taxon>
        <taxon>Embryophyta</taxon>
        <taxon>Tracheophyta</taxon>
        <taxon>Spermatophyta</taxon>
        <taxon>Magnoliopsida</taxon>
        <taxon>eudicotyledons</taxon>
        <taxon>Gunneridae</taxon>
        <taxon>Pentapetalae</taxon>
        <taxon>rosids</taxon>
        <taxon>fabids</taxon>
        <taxon>Rosales</taxon>
        <taxon>Rosaceae</taxon>
        <taxon>Amygdaloideae</taxon>
        <taxon>Amygdaleae</taxon>
        <taxon>Prunus</taxon>
    </lineage>
</organism>
<sequence length="618" mass="69008">MVALEVYGIHHRASHRFRAVKWKTLDLIKLQGDSAEFSAEVQRKFNSNYGRKDKMVNCVRQLPDVGHPKIGQPLDWITFLNRRLQEKPRGLFSLSPLSLSRDAAGSSLPAAAVATSGRLDLRRGHHHLRLGLPIFLHQSPAGGRSESIGNCRNPTEVARTSLLSISSVSQSNQSSEAPGVRLISRRDPREVQLARTSLRRTKETARAISLAPAPPPSVVLRLFDRWKTLGMVKYRGDSAEFSAEVGRNLIKKRLIMAPKRGGFRRGTRQSSRVRGQNPPPELENFPTPEPVQEPVEQSFVGGPSGPAPPMPTVMGDPNLQQTLELLTQALSRAGQSRDPSLGYADQAKRIGATEFDGDGDPAVMAVPQDRRVTLATFFLTRNARFWWESVRRRYRDPAAITWPVFRAAFDSQYYPQAYQNMKMEEFLQLEQGSMTVLEYEKKFNELSKYCLPLVEDESKKCQLFTRGSKASIRNIVISQRLTNFGDLPEVNLGGDNTRRVVPVRGHPREVVIALDHLAVAVSEVFDQESVPVEAQTRVVVLETDLRAFQLGILVVKRLLHHLEKQAHRAEHSLGEPRPVAEPKPVLQVEVAVSSRDGVDVPELPAGCTICLSSKRKNL</sequence>
<proteinExistence type="predicted"/>
<feature type="domain" description="Retrotransposon gag" evidence="2">
    <location>
        <begin position="374"/>
        <end position="467"/>
    </location>
</feature>
<gene>
    <name evidence="3" type="ORF">Prudu_150S000400</name>
</gene>
<protein>
    <recommendedName>
        <fullName evidence="2">Retrotransposon gag domain-containing protein</fullName>
    </recommendedName>
</protein>
<dbReference type="AlphaFoldDB" id="A0A5H2XMN5"/>
<name>A0A5H2XMN5_PRUDU</name>
<dbReference type="Pfam" id="PF03732">
    <property type="entry name" value="Retrotrans_gag"/>
    <property type="match status" value="1"/>
</dbReference>
<evidence type="ECO:0000256" key="1">
    <source>
        <dbReference type="SAM" id="MobiDB-lite"/>
    </source>
</evidence>